<dbReference type="EMBL" id="SOAM01000001">
    <property type="protein sequence ID" value="TDS80331.1"/>
    <property type="molecule type" value="Genomic_DNA"/>
</dbReference>
<evidence type="ECO:0000313" key="2">
    <source>
        <dbReference type="EMBL" id="TDS80331.1"/>
    </source>
</evidence>
<reference evidence="2 3" key="1">
    <citation type="submission" date="2019-03" db="EMBL/GenBank/DDBJ databases">
        <title>Genomic Encyclopedia of Archaeal and Bacterial Type Strains, Phase II (KMG-II): from individual species to whole genera.</title>
        <authorList>
            <person name="Goeker M."/>
        </authorList>
    </citation>
    <scope>NUCLEOTIDE SEQUENCE [LARGE SCALE GENOMIC DNA]</scope>
    <source>
        <strain evidence="2 3">DSM 24782</strain>
    </source>
</reference>
<gene>
    <name evidence="2" type="ORF">CLV52_0888</name>
</gene>
<comment type="caution">
    <text evidence="2">The sequence shown here is derived from an EMBL/GenBank/DDBJ whole genome shotgun (WGS) entry which is preliminary data.</text>
</comment>
<dbReference type="Proteomes" id="UP000295344">
    <property type="component" value="Unassembled WGS sequence"/>
</dbReference>
<proteinExistence type="predicted"/>
<keyword evidence="1" id="KW-1133">Transmembrane helix</keyword>
<evidence type="ECO:0000313" key="3">
    <source>
        <dbReference type="Proteomes" id="UP000295344"/>
    </source>
</evidence>
<keyword evidence="1" id="KW-0812">Transmembrane</keyword>
<dbReference type="RefSeq" id="WP_133765058.1">
    <property type="nucleotide sequence ID" value="NZ_BAAARP010000001.1"/>
</dbReference>
<dbReference type="OrthoDB" id="2381171at2"/>
<dbReference type="AlphaFoldDB" id="A0A4R7FRA3"/>
<keyword evidence="1" id="KW-0472">Membrane</keyword>
<name>A0A4R7FRA3_9MICO</name>
<accession>A0A4R7FRA3</accession>
<keyword evidence="3" id="KW-1185">Reference proteome</keyword>
<protein>
    <submittedName>
        <fullName evidence="2">Uncharacterized protein</fullName>
    </submittedName>
</protein>
<sequence>MSDDEFDSVRARALEAVFEELPRAAHPGRAAVRSRREVHREVVVRRVATAVVAAAVLVGVVAVLQVTQRQPPAGGSRVLPSPVSTPAPSITVDGHALRYAGVVPWRDAVQATEDSREVTLAGDGDAVHGADPICGGTDAQRVQVLETATSIQIRVLGYATPDKFAISDCAGVGHAATEHTVQLKAPVGERPLIDLSNQSRHAVLTDSDVPKASRVPAGFVDRGATWDDRFQSVSRSYVLRGGAGSGAEHFDLEIGIDSTFSPLDHPYWAAGPATVVAGQTAAVWRHSDIYNANTLIEWRDGSLTYRLTTFGTPAHHLTEQQAVDAAQSVSLDRQPLPAVTR</sequence>
<organism evidence="2 3">
    <name type="scientific">Amnibacterium kyonggiense</name>
    <dbReference type="NCBI Taxonomy" id="595671"/>
    <lineage>
        <taxon>Bacteria</taxon>
        <taxon>Bacillati</taxon>
        <taxon>Actinomycetota</taxon>
        <taxon>Actinomycetes</taxon>
        <taxon>Micrococcales</taxon>
        <taxon>Microbacteriaceae</taxon>
        <taxon>Amnibacterium</taxon>
    </lineage>
</organism>
<evidence type="ECO:0000256" key="1">
    <source>
        <dbReference type="SAM" id="Phobius"/>
    </source>
</evidence>
<feature type="transmembrane region" description="Helical" evidence="1">
    <location>
        <begin position="43"/>
        <end position="64"/>
    </location>
</feature>